<feature type="non-terminal residue" evidence="1">
    <location>
        <position position="1"/>
    </location>
</feature>
<dbReference type="Proteomes" id="UP001145114">
    <property type="component" value="Unassembled WGS sequence"/>
</dbReference>
<name>A0ACC1HJD5_9FUNG</name>
<sequence length="54" mass="5968">SKKAYQASRDLPKIGEDEYVVGQITAEIDPFGIFRKGGVLECTVGAHYKPVKEK</sequence>
<gene>
    <name evidence="1" type="ORF">EV182_007689</name>
</gene>
<feature type="non-terminal residue" evidence="1">
    <location>
        <position position="54"/>
    </location>
</feature>
<evidence type="ECO:0000313" key="2">
    <source>
        <dbReference type="Proteomes" id="UP001145114"/>
    </source>
</evidence>
<dbReference type="EMBL" id="JAMZIH010003659">
    <property type="protein sequence ID" value="KAJ1676685.1"/>
    <property type="molecule type" value="Genomic_DNA"/>
</dbReference>
<accession>A0ACC1HJD5</accession>
<reference evidence="1" key="1">
    <citation type="submission" date="2022-06" db="EMBL/GenBank/DDBJ databases">
        <title>Phylogenomic reconstructions and comparative analyses of Kickxellomycotina fungi.</title>
        <authorList>
            <person name="Reynolds N.K."/>
            <person name="Stajich J.E."/>
            <person name="Barry K."/>
            <person name="Grigoriev I.V."/>
            <person name="Crous P."/>
            <person name="Smith M.E."/>
        </authorList>
    </citation>
    <scope>NUCLEOTIDE SEQUENCE</scope>
    <source>
        <strain evidence="1">RSA 2271</strain>
    </source>
</reference>
<evidence type="ECO:0000313" key="1">
    <source>
        <dbReference type="EMBL" id="KAJ1676685.1"/>
    </source>
</evidence>
<organism evidence="1 2">
    <name type="scientific">Spiromyces aspiralis</name>
    <dbReference type="NCBI Taxonomy" id="68401"/>
    <lineage>
        <taxon>Eukaryota</taxon>
        <taxon>Fungi</taxon>
        <taxon>Fungi incertae sedis</taxon>
        <taxon>Zoopagomycota</taxon>
        <taxon>Kickxellomycotina</taxon>
        <taxon>Kickxellomycetes</taxon>
        <taxon>Kickxellales</taxon>
        <taxon>Kickxellaceae</taxon>
        <taxon>Spiromyces</taxon>
    </lineage>
</organism>
<keyword evidence="2" id="KW-1185">Reference proteome</keyword>
<protein>
    <submittedName>
        <fullName evidence="1">Uncharacterized protein</fullName>
    </submittedName>
</protein>
<comment type="caution">
    <text evidence="1">The sequence shown here is derived from an EMBL/GenBank/DDBJ whole genome shotgun (WGS) entry which is preliminary data.</text>
</comment>
<proteinExistence type="predicted"/>